<feature type="compositionally biased region" description="Polar residues" evidence="5">
    <location>
        <begin position="44"/>
        <end position="55"/>
    </location>
</feature>
<dbReference type="STRING" id="286115.A0A507DH64"/>
<name>A0A507DH64_9FUNG</name>
<feature type="compositionally biased region" description="Polar residues" evidence="5">
    <location>
        <begin position="200"/>
        <end position="212"/>
    </location>
</feature>
<keyword evidence="2" id="KW-0805">Transcription regulation</keyword>
<dbReference type="Proteomes" id="UP000317494">
    <property type="component" value="Unassembled WGS sequence"/>
</dbReference>
<dbReference type="PANTHER" id="PTHR46117">
    <property type="entry name" value="FI24210P1"/>
    <property type="match status" value="1"/>
</dbReference>
<dbReference type="PROSITE" id="PS50888">
    <property type="entry name" value="BHLH"/>
    <property type="match status" value="1"/>
</dbReference>
<evidence type="ECO:0000256" key="3">
    <source>
        <dbReference type="ARBA" id="ARBA00023163"/>
    </source>
</evidence>
<evidence type="ECO:0000256" key="2">
    <source>
        <dbReference type="ARBA" id="ARBA00023015"/>
    </source>
</evidence>
<feature type="region of interest" description="Disordered" evidence="5">
    <location>
        <begin position="198"/>
        <end position="294"/>
    </location>
</feature>
<keyword evidence="4" id="KW-0539">Nucleus</keyword>
<proteinExistence type="predicted"/>
<keyword evidence="3" id="KW-0804">Transcription</keyword>
<accession>A0A507DH64</accession>
<dbReference type="AlphaFoldDB" id="A0A507DH64"/>
<dbReference type="Pfam" id="PF00010">
    <property type="entry name" value="HLH"/>
    <property type="match status" value="1"/>
</dbReference>
<dbReference type="InterPro" id="IPR011598">
    <property type="entry name" value="bHLH_dom"/>
</dbReference>
<sequence length="506" mass="54915">MHVNTYIYTSLLLVLDTYHSRFIHSNYTSSQGHPCDKDKPRAAMSQNTKPNGIPTQSLNAKQQQQLLQQHLFQLATMQQGAAGGFSLDPNSMDALMADQLLQQHYFSSEPARLQNPTSYHVQQTFTKAADPTILIGLSPEDPPIKQEIDDLMDPFNSLVDEFGSSLSAHHFNNFGAVGLGTSGACTSNLLQQGQLHQQHTYNGTSTQNQKKQSALMPPTNLLSPLSSNSPLDTDDLDPLADDYNTPHTSGSLNNSPYSTTTALVTSASINHGDSRSTRSPTKRSSTRSAPNRVGQYMYSCSLPTTSSAAASIPRKTSSGNSHANPILGGHPSSFGAFGTGTRASAQPSTSVSDFASVAGTSYGDDESDTSVTPGSSKPSVRLDANERRRRRRESHNAVERRRRDNINEKIQELATLLPEYANLQAEGAPKPNKGMILRRSVDYLRHIVGVAHRLAERNRELEAVLKRICIEANIPETSLGLSLPLDGTNLFDPGLPSAGTLMNMDD</sequence>
<dbReference type="GO" id="GO:0046983">
    <property type="term" value="F:protein dimerization activity"/>
    <property type="evidence" value="ECO:0007669"/>
    <property type="project" value="InterPro"/>
</dbReference>
<dbReference type="SMART" id="SM00353">
    <property type="entry name" value="HLH"/>
    <property type="match status" value="1"/>
</dbReference>
<feature type="domain" description="BHLH" evidence="6">
    <location>
        <begin position="390"/>
        <end position="447"/>
    </location>
</feature>
<dbReference type="VEuPathDB" id="FungiDB:SeMB42_g02176"/>
<dbReference type="EMBL" id="QEAN01000064">
    <property type="protein sequence ID" value="TPX50655.1"/>
    <property type="molecule type" value="Genomic_DNA"/>
</dbReference>
<feature type="compositionally biased region" description="Low complexity" evidence="5">
    <location>
        <begin position="217"/>
        <end position="231"/>
    </location>
</feature>
<organism evidence="7 8">
    <name type="scientific">Synchytrium endobioticum</name>
    <dbReference type="NCBI Taxonomy" id="286115"/>
    <lineage>
        <taxon>Eukaryota</taxon>
        <taxon>Fungi</taxon>
        <taxon>Fungi incertae sedis</taxon>
        <taxon>Chytridiomycota</taxon>
        <taxon>Chytridiomycota incertae sedis</taxon>
        <taxon>Chytridiomycetes</taxon>
        <taxon>Synchytriales</taxon>
        <taxon>Synchytriaceae</taxon>
        <taxon>Synchytrium</taxon>
    </lineage>
</organism>
<evidence type="ECO:0000256" key="4">
    <source>
        <dbReference type="ARBA" id="ARBA00023242"/>
    </source>
</evidence>
<gene>
    <name evidence="7" type="ORF">SeMB42_g02176</name>
</gene>
<feature type="compositionally biased region" description="Polar residues" evidence="5">
    <location>
        <begin position="245"/>
        <end position="271"/>
    </location>
</feature>
<dbReference type="InterPro" id="IPR051732">
    <property type="entry name" value="USF"/>
</dbReference>
<evidence type="ECO:0000259" key="6">
    <source>
        <dbReference type="PROSITE" id="PS50888"/>
    </source>
</evidence>
<dbReference type="GO" id="GO:0000978">
    <property type="term" value="F:RNA polymerase II cis-regulatory region sequence-specific DNA binding"/>
    <property type="evidence" value="ECO:0007669"/>
    <property type="project" value="TreeGrafter"/>
</dbReference>
<comment type="caution">
    <text evidence="7">The sequence shown here is derived from an EMBL/GenBank/DDBJ whole genome shotgun (WGS) entry which is preliminary data.</text>
</comment>
<dbReference type="SUPFAM" id="SSF47459">
    <property type="entry name" value="HLH, helix-loop-helix DNA-binding domain"/>
    <property type="match status" value="1"/>
</dbReference>
<dbReference type="Gene3D" id="4.10.280.10">
    <property type="entry name" value="Helix-loop-helix DNA-binding domain"/>
    <property type="match status" value="1"/>
</dbReference>
<dbReference type="InterPro" id="IPR036638">
    <property type="entry name" value="HLH_DNA-bd_sf"/>
</dbReference>
<feature type="compositionally biased region" description="Polar residues" evidence="5">
    <location>
        <begin position="341"/>
        <end position="353"/>
    </location>
</feature>
<evidence type="ECO:0000313" key="8">
    <source>
        <dbReference type="Proteomes" id="UP000317494"/>
    </source>
</evidence>
<dbReference type="CDD" id="cd11387">
    <property type="entry name" value="bHLHzip_USF_MITF"/>
    <property type="match status" value="1"/>
</dbReference>
<dbReference type="GO" id="GO:0005634">
    <property type="term" value="C:nucleus"/>
    <property type="evidence" value="ECO:0007669"/>
    <property type="project" value="UniProtKB-SubCell"/>
</dbReference>
<evidence type="ECO:0000256" key="5">
    <source>
        <dbReference type="SAM" id="MobiDB-lite"/>
    </source>
</evidence>
<keyword evidence="8" id="KW-1185">Reference proteome</keyword>
<feature type="region of interest" description="Disordered" evidence="5">
    <location>
        <begin position="27"/>
        <end position="59"/>
    </location>
</feature>
<feature type="compositionally biased region" description="Polar residues" evidence="5">
    <location>
        <begin position="309"/>
        <end position="323"/>
    </location>
</feature>
<evidence type="ECO:0000313" key="7">
    <source>
        <dbReference type="EMBL" id="TPX50655.1"/>
    </source>
</evidence>
<protein>
    <recommendedName>
        <fullName evidence="6">BHLH domain-containing protein</fullName>
    </recommendedName>
</protein>
<feature type="region of interest" description="Disordered" evidence="5">
    <location>
        <begin position="309"/>
        <end position="404"/>
    </location>
</feature>
<feature type="compositionally biased region" description="Polar residues" evidence="5">
    <location>
        <begin position="369"/>
        <end position="378"/>
    </location>
</feature>
<feature type="compositionally biased region" description="Basic and acidic residues" evidence="5">
    <location>
        <begin position="394"/>
        <end position="404"/>
    </location>
</feature>
<dbReference type="PANTHER" id="PTHR46117:SF3">
    <property type="entry name" value="FI24210P1"/>
    <property type="match status" value="1"/>
</dbReference>
<reference evidence="7 8" key="1">
    <citation type="journal article" date="2019" name="Sci. Rep.">
        <title>Comparative genomics of chytrid fungi reveal insights into the obligate biotrophic and pathogenic lifestyle of Synchytrium endobioticum.</title>
        <authorList>
            <person name="van de Vossenberg B.T.L.H."/>
            <person name="Warris S."/>
            <person name="Nguyen H.D.T."/>
            <person name="van Gent-Pelzer M.P.E."/>
            <person name="Joly D.L."/>
            <person name="van de Geest H.C."/>
            <person name="Bonants P.J.M."/>
            <person name="Smith D.S."/>
            <person name="Levesque C.A."/>
            <person name="van der Lee T.A.J."/>
        </authorList>
    </citation>
    <scope>NUCLEOTIDE SEQUENCE [LARGE SCALE GENOMIC DNA]</scope>
    <source>
        <strain evidence="7 8">MB42</strain>
    </source>
</reference>
<dbReference type="GO" id="GO:0000981">
    <property type="term" value="F:DNA-binding transcription factor activity, RNA polymerase II-specific"/>
    <property type="evidence" value="ECO:0007669"/>
    <property type="project" value="TreeGrafter"/>
</dbReference>
<comment type="subcellular location">
    <subcellularLocation>
        <location evidence="1">Nucleus</location>
    </subcellularLocation>
</comment>
<evidence type="ECO:0000256" key="1">
    <source>
        <dbReference type="ARBA" id="ARBA00004123"/>
    </source>
</evidence>